<evidence type="ECO:0000313" key="2">
    <source>
        <dbReference type="EMBL" id="MFC3760451.1"/>
    </source>
</evidence>
<name>A0ABV7Y599_9ACTN</name>
<dbReference type="Proteomes" id="UP001595699">
    <property type="component" value="Unassembled WGS sequence"/>
</dbReference>
<feature type="chain" id="PRO_5045297848" evidence="1">
    <location>
        <begin position="29"/>
        <end position="157"/>
    </location>
</feature>
<dbReference type="Gene3D" id="2.60.20.10">
    <property type="entry name" value="Crystallins"/>
    <property type="match status" value="1"/>
</dbReference>
<dbReference type="EMBL" id="JBHRZH010000005">
    <property type="protein sequence ID" value="MFC3760451.1"/>
    <property type="molecule type" value="Genomic_DNA"/>
</dbReference>
<evidence type="ECO:0000256" key="1">
    <source>
        <dbReference type="SAM" id="SignalP"/>
    </source>
</evidence>
<dbReference type="RefSeq" id="WP_205122505.1">
    <property type="nucleotide sequence ID" value="NZ_JAFBCM010000001.1"/>
</dbReference>
<accession>A0ABV7Y599</accession>
<protein>
    <submittedName>
        <fullName evidence="2">Peptidase inhibitor family I36 protein</fullName>
    </submittedName>
</protein>
<sequence length="157" mass="16937">MVRRFVAVLGALAMSLVGFIGVAGSAHAYVSNNGRCESGEVCLWQAVDFRGGRYDTGNSTRNFNTVTYYPGTCTASCTLNDTVSSVKNYDAGKKVRFFEHASMGGAYFNRAASNSGTTDQAQNLTLDRLTDGQVANDKFSSFCFVYAGNPISTRCRN</sequence>
<gene>
    <name evidence="2" type="ORF">ACFOUW_06355</name>
</gene>
<evidence type="ECO:0000313" key="3">
    <source>
        <dbReference type="Proteomes" id="UP001595699"/>
    </source>
</evidence>
<keyword evidence="3" id="KW-1185">Reference proteome</keyword>
<organism evidence="2 3">
    <name type="scientific">Tenggerimyces flavus</name>
    <dbReference type="NCBI Taxonomy" id="1708749"/>
    <lineage>
        <taxon>Bacteria</taxon>
        <taxon>Bacillati</taxon>
        <taxon>Actinomycetota</taxon>
        <taxon>Actinomycetes</taxon>
        <taxon>Propionibacteriales</taxon>
        <taxon>Nocardioidaceae</taxon>
        <taxon>Tenggerimyces</taxon>
    </lineage>
</organism>
<keyword evidence="1" id="KW-0732">Signal</keyword>
<dbReference type="Pfam" id="PF03995">
    <property type="entry name" value="Inhibitor_I36"/>
    <property type="match status" value="1"/>
</dbReference>
<proteinExistence type="predicted"/>
<comment type="caution">
    <text evidence="2">The sequence shown here is derived from an EMBL/GenBank/DDBJ whole genome shotgun (WGS) entry which is preliminary data.</text>
</comment>
<feature type="signal peptide" evidence="1">
    <location>
        <begin position="1"/>
        <end position="28"/>
    </location>
</feature>
<reference evidence="3" key="1">
    <citation type="journal article" date="2019" name="Int. J. Syst. Evol. Microbiol.">
        <title>The Global Catalogue of Microorganisms (GCM) 10K type strain sequencing project: providing services to taxonomists for standard genome sequencing and annotation.</title>
        <authorList>
            <consortium name="The Broad Institute Genomics Platform"/>
            <consortium name="The Broad Institute Genome Sequencing Center for Infectious Disease"/>
            <person name="Wu L."/>
            <person name="Ma J."/>
        </authorList>
    </citation>
    <scope>NUCLEOTIDE SEQUENCE [LARGE SCALE GENOMIC DNA]</scope>
    <source>
        <strain evidence="3">CGMCC 4.7241</strain>
    </source>
</reference>